<dbReference type="InterPro" id="IPR036291">
    <property type="entry name" value="NAD(P)-bd_dom_sf"/>
</dbReference>
<proteinExistence type="predicted"/>
<dbReference type="Pfam" id="PF01370">
    <property type="entry name" value="Epimerase"/>
    <property type="match status" value="1"/>
</dbReference>
<feature type="domain" description="NAD-dependent epimerase/dehydratase" evidence="1">
    <location>
        <begin position="3"/>
        <end position="107"/>
    </location>
</feature>
<dbReference type="AlphaFoldDB" id="X1T1F9"/>
<accession>X1T1F9</accession>
<sequence length="108" mass="11873">MNILVTGASGFLGSALIPRLLEKGHKVYCLSRHPPEAKENLIPLTGDILKYCLGLEEIPADIEAVQHLAGLHNLGEDKDGSIWATNVTGTRNVIDFCLKHKIPHLYFT</sequence>
<dbReference type="InterPro" id="IPR050177">
    <property type="entry name" value="Lipid_A_modif_metabolic_enz"/>
</dbReference>
<feature type="non-terminal residue" evidence="2">
    <location>
        <position position="108"/>
    </location>
</feature>
<reference evidence="2" key="1">
    <citation type="journal article" date="2014" name="Front. Microbiol.">
        <title>High frequency of phylogenetically diverse reductive dehalogenase-homologous genes in deep subseafloor sedimentary metagenomes.</title>
        <authorList>
            <person name="Kawai M."/>
            <person name="Futagami T."/>
            <person name="Toyoda A."/>
            <person name="Takaki Y."/>
            <person name="Nishi S."/>
            <person name="Hori S."/>
            <person name="Arai W."/>
            <person name="Tsubouchi T."/>
            <person name="Morono Y."/>
            <person name="Uchiyama I."/>
            <person name="Ito T."/>
            <person name="Fujiyama A."/>
            <person name="Inagaki F."/>
            <person name="Takami H."/>
        </authorList>
    </citation>
    <scope>NUCLEOTIDE SEQUENCE</scope>
    <source>
        <strain evidence="2">Expedition CK06-06</strain>
    </source>
</reference>
<name>X1T1F9_9ZZZZ</name>
<organism evidence="2">
    <name type="scientific">marine sediment metagenome</name>
    <dbReference type="NCBI Taxonomy" id="412755"/>
    <lineage>
        <taxon>unclassified sequences</taxon>
        <taxon>metagenomes</taxon>
        <taxon>ecological metagenomes</taxon>
    </lineage>
</organism>
<protein>
    <recommendedName>
        <fullName evidence="1">NAD-dependent epimerase/dehydratase domain-containing protein</fullName>
    </recommendedName>
</protein>
<dbReference type="SUPFAM" id="SSF51735">
    <property type="entry name" value="NAD(P)-binding Rossmann-fold domains"/>
    <property type="match status" value="1"/>
</dbReference>
<dbReference type="InterPro" id="IPR001509">
    <property type="entry name" value="Epimerase_deHydtase"/>
</dbReference>
<gene>
    <name evidence="2" type="ORF">S12H4_29637</name>
</gene>
<comment type="caution">
    <text evidence="2">The sequence shown here is derived from an EMBL/GenBank/DDBJ whole genome shotgun (WGS) entry which is preliminary data.</text>
</comment>
<dbReference type="EMBL" id="BARW01017115">
    <property type="protein sequence ID" value="GAI98998.1"/>
    <property type="molecule type" value="Genomic_DNA"/>
</dbReference>
<evidence type="ECO:0000259" key="1">
    <source>
        <dbReference type="Pfam" id="PF01370"/>
    </source>
</evidence>
<dbReference type="Gene3D" id="3.40.50.720">
    <property type="entry name" value="NAD(P)-binding Rossmann-like Domain"/>
    <property type="match status" value="1"/>
</dbReference>
<dbReference type="PANTHER" id="PTHR43245">
    <property type="entry name" value="BIFUNCTIONAL POLYMYXIN RESISTANCE PROTEIN ARNA"/>
    <property type="match status" value="1"/>
</dbReference>
<evidence type="ECO:0000313" key="2">
    <source>
        <dbReference type="EMBL" id="GAI98998.1"/>
    </source>
</evidence>